<sequence length="682" mass="75004">MKAAAATLLIFFTRFTYLRAERESGSLDMSNKSCVFNPKLVTIVLHNEKNPDGVNIGLEQKCEEIDKTKPIAFIVHGFMSSANSSYLCNLASTLVDKRHTVFSLDWPDAACAHGAGDLVLLYANAVEHTHLVGQLLANYILAMVDQCKVSLKRIMLIGHSLGSHVSGFAAKKIHETKREKVARIFGVDPARPNFWNNPCKERLCKTDAERVIIFHSSPLGILRSIGHLDYYFRSLFLQPGCPFFDFVCSHTRPIIYMTNMVKDPSCVFPGRFKSSEPNSTTTDCVALSSNIVDLTKYTEEEGTYQLWVDKNAPHCTRKQLKCRKNAHKNASPSLTDYVDQVAGKVGPASFKNTMRGIGTGIVDTVEGIGESVKDIAEKVIPPCFFGVNSVSMVLFTSDIPFGKVIAPNESYIDIDPAKKIVFLVHGFISSANTSASYQLASELVQNDYTVYSLDWSEGACTTGLPVVKLTGYPSAVANTREIGEYMARYVTSVLEEGIPLDNITLIGHSLGAHVAGFAAKKIQNSGHGTIRRLFGADPAKPLFVTNSCKERICDSDADNVIIIHSSGFGIPLALGHIDLYMDYGGMQPGCTMNIVCSHTRAVEYLADMLIKGCGFPGVPVSTTEIIMKWPKAYPNSDTTDCIFASNKLFRGDSNIKQGKYYMFVNPNSPHCTHETRNLKCQQ</sequence>
<keyword evidence="7" id="KW-1015">Disulfide bond</keyword>
<accession>A0A3L8E2M5</accession>
<evidence type="ECO:0000256" key="3">
    <source>
        <dbReference type="ARBA" id="ARBA00010701"/>
    </source>
</evidence>
<evidence type="ECO:0000256" key="5">
    <source>
        <dbReference type="ARBA" id="ARBA00022525"/>
    </source>
</evidence>
<dbReference type="GO" id="GO:0017171">
    <property type="term" value="F:serine hydrolase activity"/>
    <property type="evidence" value="ECO:0007669"/>
    <property type="project" value="TreeGrafter"/>
</dbReference>
<dbReference type="PANTHER" id="PTHR11610:SF173">
    <property type="entry name" value="LIPASE DOMAIN-CONTAINING PROTEIN-RELATED"/>
    <property type="match status" value="1"/>
</dbReference>
<feature type="domain" description="Lipase" evidence="10">
    <location>
        <begin position="41"/>
        <end position="245"/>
    </location>
</feature>
<dbReference type="Pfam" id="PF00151">
    <property type="entry name" value="Lipase"/>
    <property type="match status" value="2"/>
</dbReference>
<organism evidence="11">
    <name type="scientific">Ooceraea biroi</name>
    <name type="common">Clonal raider ant</name>
    <name type="synonym">Cerapachys biroi</name>
    <dbReference type="NCBI Taxonomy" id="2015173"/>
    <lineage>
        <taxon>Eukaryota</taxon>
        <taxon>Metazoa</taxon>
        <taxon>Ecdysozoa</taxon>
        <taxon>Arthropoda</taxon>
        <taxon>Hexapoda</taxon>
        <taxon>Insecta</taxon>
        <taxon>Pterygota</taxon>
        <taxon>Neoptera</taxon>
        <taxon>Endopterygota</taxon>
        <taxon>Hymenoptera</taxon>
        <taxon>Apocrita</taxon>
        <taxon>Aculeata</taxon>
        <taxon>Formicoidea</taxon>
        <taxon>Formicidae</taxon>
        <taxon>Dorylinae</taxon>
        <taxon>Ooceraea</taxon>
    </lineage>
</organism>
<evidence type="ECO:0000256" key="1">
    <source>
        <dbReference type="ARBA" id="ARBA00000111"/>
    </source>
</evidence>
<evidence type="ECO:0000259" key="10">
    <source>
        <dbReference type="Pfam" id="PF00151"/>
    </source>
</evidence>
<comment type="catalytic activity">
    <reaction evidence="1">
        <text>a 1,2-diacyl-sn-glycero-3-phosphocholine + H2O = a 2-acyl-sn-glycero-3-phosphocholine + a fatty acid + H(+)</text>
        <dbReference type="Rhea" id="RHEA:18689"/>
        <dbReference type="ChEBI" id="CHEBI:15377"/>
        <dbReference type="ChEBI" id="CHEBI:15378"/>
        <dbReference type="ChEBI" id="CHEBI:28868"/>
        <dbReference type="ChEBI" id="CHEBI:57643"/>
        <dbReference type="ChEBI" id="CHEBI:57875"/>
        <dbReference type="EC" id="3.1.1.32"/>
    </reaction>
</comment>
<feature type="domain" description="Lipase" evidence="10">
    <location>
        <begin position="417"/>
        <end position="665"/>
    </location>
</feature>
<comment type="subcellular location">
    <subcellularLocation>
        <location evidence="2">Secreted</location>
    </subcellularLocation>
</comment>
<evidence type="ECO:0000256" key="4">
    <source>
        <dbReference type="ARBA" id="ARBA00013179"/>
    </source>
</evidence>
<keyword evidence="6" id="KW-0378">Hydrolase</keyword>
<dbReference type="InterPro" id="IPR000734">
    <property type="entry name" value="TAG_lipase"/>
</dbReference>
<reference evidence="11" key="2">
    <citation type="submission" date="2018-07" db="EMBL/GenBank/DDBJ databases">
        <authorList>
            <person name="Mckenzie S.K."/>
            <person name="Kronauer D.J.C."/>
        </authorList>
    </citation>
    <scope>NUCLEOTIDE SEQUENCE</scope>
    <source>
        <strain evidence="11">Clonal line C1</strain>
    </source>
</reference>
<dbReference type="GO" id="GO:0016042">
    <property type="term" value="P:lipid catabolic process"/>
    <property type="evidence" value="ECO:0007669"/>
    <property type="project" value="TreeGrafter"/>
</dbReference>
<dbReference type="GO" id="GO:0008970">
    <property type="term" value="F:phospholipase A1 activity"/>
    <property type="evidence" value="ECO:0007669"/>
    <property type="project" value="UniProtKB-EC"/>
</dbReference>
<dbReference type="PRINTS" id="PR00821">
    <property type="entry name" value="TAGLIPASE"/>
</dbReference>
<evidence type="ECO:0000256" key="7">
    <source>
        <dbReference type="ARBA" id="ARBA00023157"/>
    </source>
</evidence>
<evidence type="ECO:0000256" key="6">
    <source>
        <dbReference type="ARBA" id="ARBA00022801"/>
    </source>
</evidence>
<protein>
    <recommendedName>
        <fullName evidence="4">phospholipase A1</fullName>
        <ecNumber evidence="4">3.1.1.32</ecNumber>
    </recommendedName>
</protein>
<comment type="similarity">
    <text evidence="3 8">Belongs to the AB hydrolase superfamily. Lipase family.</text>
</comment>
<keyword evidence="9" id="KW-0732">Signal</keyword>
<dbReference type="Gene3D" id="3.40.50.1820">
    <property type="entry name" value="alpha/beta hydrolase"/>
    <property type="match status" value="2"/>
</dbReference>
<gene>
    <name evidence="11" type="ORF">DMN91_000790</name>
</gene>
<dbReference type="EC" id="3.1.1.32" evidence="4"/>
<dbReference type="OrthoDB" id="8183961at2759"/>
<evidence type="ECO:0000313" key="11">
    <source>
        <dbReference type="EMBL" id="RLU26991.1"/>
    </source>
</evidence>
<dbReference type="PRINTS" id="PR00825">
    <property type="entry name" value="DOLALLERGEN"/>
</dbReference>
<comment type="caution">
    <text evidence="11">The sequence shown here is derived from an EMBL/GenBank/DDBJ whole genome shotgun (WGS) entry which is preliminary data.</text>
</comment>
<feature type="signal peptide" evidence="9">
    <location>
        <begin position="1"/>
        <end position="20"/>
    </location>
</feature>
<feature type="chain" id="PRO_5018090808" description="phospholipase A1" evidence="9">
    <location>
        <begin position="21"/>
        <end position="682"/>
    </location>
</feature>
<dbReference type="SUPFAM" id="SSF53474">
    <property type="entry name" value="alpha/beta-Hydrolases"/>
    <property type="match status" value="2"/>
</dbReference>
<evidence type="ECO:0000256" key="9">
    <source>
        <dbReference type="SAM" id="SignalP"/>
    </source>
</evidence>
<dbReference type="GO" id="GO:0005615">
    <property type="term" value="C:extracellular space"/>
    <property type="evidence" value="ECO:0007669"/>
    <property type="project" value="TreeGrafter"/>
</dbReference>
<dbReference type="InterPro" id="IPR013818">
    <property type="entry name" value="Lipase"/>
</dbReference>
<evidence type="ECO:0000256" key="8">
    <source>
        <dbReference type="RuleBase" id="RU004262"/>
    </source>
</evidence>
<dbReference type="InterPro" id="IPR002334">
    <property type="entry name" value="Allerg_PlipaseA1"/>
</dbReference>
<dbReference type="InterPro" id="IPR029058">
    <property type="entry name" value="AB_hydrolase_fold"/>
</dbReference>
<evidence type="ECO:0000256" key="2">
    <source>
        <dbReference type="ARBA" id="ARBA00004613"/>
    </source>
</evidence>
<dbReference type="EMBL" id="QOIP01000001">
    <property type="protein sequence ID" value="RLU26991.1"/>
    <property type="molecule type" value="Genomic_DNA"/>
</dbReference>
<dbReference type="PANTHER" id="PTHR11610">
    <property type="entry name" value="LIPASE"/>
    <property type="match status" value="1"/>
</dbReference>
<keyword evidence="5" id="KW-0964">Secreted</keyword>
<reference evidence="11" key="1">
    <citation type="journal article" date="2018" name="Genome Res.">
        <title>The genomic architecture and molecular evolution of ant odorant receptors.</title>
        <authorList>
            <person name="McKenzie S.K."/>
            <person name="Kronauer D.J.C."/>
        </authorList>
    </citation>
    <scope>NUCLEOTIDE SEQUENCE [LARGE SCALE GENOMIC DNA]</scope>
    <source>
        <strain evidence="11">Clonal line C1</strain>
    </source>
</reference>
<proteinExistence type="inferred from homology"/>
<dbReference type="Proteomes" id="UP000279307">
    <property type="component" value="Chromosome 1"/>
</dbReference>
<name>A0A3L8E2M5_OOCBI</name>
<dbReference type="AlphaFoldDB" id="A0A3L8E2M5"/>